<dbReference type="RefSeq" id="WP_051547637.1">
    <property type="nucleotide sequence ID" value="NZ_JAJA02000001.1"/>
</dbReference>
<reference evidence="1 2" key="1">
    <citation type="journal article" date="2014" name="Genome Announc.">
        <title>Draft Genome Sequence of Lysobacter capsici AZ78, a Bacterium Antagonistic to Plant-Pathogenic Oomycetes.</title>
        <authorList>
            <person name="Puopolo G."/>
            <person name="Sonego P."/>
            <person name="Engelen K."/>
            <person name="Pertot I."/>
        </authorList>
    </citation>
    <scope>NUCLEOTIDE SEQUENCE [LARGE SCALE GENOMIC DNA]</scope>
    <source>
        <strain evidence="1 2">AZ78</strain>
    </source>
</reference>
<proteinExistence type="predicted"/>
<dbReference type="Pfam" id="PF01674">
    <property type="entry name" value="Lipase_2"/>
    <property type="match status" value="1"/>
</dbReference>
<sequence length="395" mass="41443">MFRNTLTDTLTLVSSALAAVRRRSAVASGFALAALLPVVGGGALLMPSSAQALDCGSNNGYTCLGAASQYAGGFSPGVGSGGFGGGDCIATRTPVVFVAGNGDSAISFDMPPAAVSGYATPAHSVYDELKARGYNDCELFGITYLNADERGAPQNNYHQPAKYQILKTFIDKVKIYTGRNQVDIVTHSLGSSMTLAMLKYHGYQASVRRFVNIGGGLRGLQTCLSTGYQSPYAPTCNAEAYVFPYDYYTFGLYPSSGVAYYGYNRWTGSGSNSLRAMPTMYSSISFYTITAGLYDQVQCFTTSYSAGCSSGALFNAASNVKAQVDIGAGSSAYAYDWNWSDGSPYNAGGGDTSNGIGHFRSKTNAGRIVYNMLATTCTTGCANGYVGVNGPAVNR</sequence>
<dbReference type="InterPro" id="IPR029058">
    <property type="entry name" value="AB_hydrolase_fold"/>
</dbReference>
<organism evidence="1 2">
    <name type="scientific">Lysobacter capsici AZ78</name>
    <dbReference type="NCBI Taxonomy" id="1444315"/>
    <lineage>
        <taxon>Bacteria</taxon>
        <taxon>Pseudomonadati</taxon>
        <taxon>Pseudomonadota</taxon>
        <taxon>Gammaproteobacteria</taxon>
        <taxon>Lysobacterales</taxon>
        <taxon>Lysobacteraceae</taxon>
        <taxon>Lysobacter</taxon>
    </lineage>
</organism>
<dbReference type="SUPFAM" id="SSF53474">
    <property type="entry name" value="alpha/beta-Hydrolases"/>
    <property type="match status" value="1"/>
</dbReference>
<dbReference type="GO" id="GO:0016042">
    <property type="term" value="P:lipid catabolic process"/>
    <property type="evidence" value="ECO:0007669"/>
    <property type="project" value="InterPro"/>
</dbReference>
<gene>
    <name evidence="1" type="ORF">AZ78_0022</name>
</gene>
<dbReference type="ESTHER" id="9gamm-a0a125u084">
    <property type="family name" value="PHAZ7_phb_depolymerase"/>
</dbReference>
<dbReference type="PANTHER" id="PTHR32015:SF1">
    <property type="entry name" value="LIPASE"/>
    <property type="match status" value="1"/>
</dbReference>
<dbReference type="GO" id="GO:0016298">
    <property type="term" value="F:lipase activity"/>
    <property type="evidence" value="ECO:0007669"/>
    <property type="project" value="TreeGrafter"/>
</dbReference>
<dbReference type="Proteomes" id="UP000023435">
    <property type="component" value="Unassembled WGS sequence"/>
</dbReference>
<dbReference type="OrthoDB" id="6033466at2"/>
<accession>A0A125U084</accession>
<dbReference type="Gene3D" id="3.40.50.1820">
    <property type="entry name" value="alpha/beta hydrolase"/>
    <property type="match status" value="1"/>
</dbReference>
<keyword evidence="2" id="KW-1185">Reference proteome</keyword>
<evidence type="ECO:0000313" key="1">
    <source>
        <dbReference type="EMBL" id="KWS02478.1"/>
    </source>
</evidence>
<dbReference type="AlphaFoldDB" id="A0A125U084"/>
<protein>
    <recommendedName>
        <fullName evidence="3">Lipase</fullName>
    </recommendedName>
</protein>
<dbReference type="EMBL" id="JAJA02000001">
    <property type="protein sequence ID" value="KWS02478.1"/>
    <property type="molecule type" value="Genomic_DNA"/>
</dbReference>
<evidence type="ECO:0000313" key="2">
    <source>
        <dbReference type="Proteomes" id="UP000023435"/>
    </source>
</evidence>
<evidence type="ECO:0008006" key="3">
    <source>
        <dbReference type="Google" id="ProtNLM"/>
    </source>
</evidence>
<comment type="caution">
    <text evidence="1">The sequence shown here is derived from an EMBL/GenBank/DDBJ whole genome shotgun (WGS) entry which is preliminary data.</text>
</comment>
<name>A0A125U084_9GAMM</name>
<dbReference type="PANTHER" id="PTHR32015">
    <property type="entry name" value="FASTING INDUCED LIPASE"/>
    <property type="match status" value="1"/>
</dbReference>
<dbReference type="InterPro" id="IPR002918">
    <property type="entry name" value="Lipase_EstA/Esterase_EstB"/>
</dbReference>
<dbReference type="ESTHER" id="9gamm-a0a291a2f2">
    <property type="family name" value="PHAZ7_phb_depolymerase"/>
</dbReference>